<name>A0A9D2PEI8_9FIRM</name>
<gene>
    <name evidence="3" type="ORF">H9754_02030</name>
</gene>
<evidence type="ECO:0000256" key="1">
    <source>
        <dbReference type="ARBA" id="ARBA00022679"/>
    </source>
</evidence>
<dbReference type="Proteomes" id="UP000823904">
    <property type="component" value="Unassembled WGS sequence"/>
</dbReference>
<dbReference type="PANTHER" id="PTHR36449">
    <property type="entry name" value="ACETYLTRANSFERASE-RELATED"/>
    <property type="match status" value="1"/>
</dbReference>
<dbReference type="EMBL" id="DWWD01000011">
    <property type="protein sequence ID" value="HJC49356.1"/>
    <property type="molecule type" value="Genomic_DNA"/>
</dbReference>
<reference evidence="3" key="2">
    <citation type="submission" date="2021-04" db="EMBL/GenBank/DDBJ databases">
        <authorList>
            <person name="Gilroy R."/>
        </authorList>
    </citation>
    <scope>NUCLEOTIDE SEQUENCE</scope>
    <source>
        <strain evidence="3">ChiSjej3B21-8574</strain>
    </source>
</reference>
<reference evidence="3" key="1">
    <citation type="journal article" date="2021" name="PeerJ">
        <title>Extensive microbial diversity within the chicken gut microbiome revealed by metagenomics and culture.</title>
        <authorList>
            <person name="Gilroy R."/>
            <person name="Ravi A."/>
            <person name="Getino M."/>
            <person name="Pursley I."/>
            <person name="Horton D.L."/>
            <person name="Alikhan N.F."/>
            <person name="Baker D."/>
            <person name="Gharbi K."/>
            <person name="Hall N."/>
            <person name="Watson M."/>
            <person name="Adriaenssens E.M."/>
            <person name="Foster-Nyarko E."/>
            <person name="Jarju S."/>
            <person name="Secka A."/>
            <person name="Antonio M."/>
            <person name="Oren A."/>
            <person name="Chaudhuri R.R."/>
            <person name="La Ragione R."/>
            <person name="Hildebrand F."/>
            <person name="Pallen M.J."/>
        </authorList>
    </citation>
    <scope>NUCLEOTIDE SEQUENCE</scope>
    <source>
        <strain evidence="3">ChiSjej3B21-8574</strain>
    </source>
</reference>
<dbReference type="GO" id="GO:0016746">
    <property type="term" value="F:acyltransferase activity"/>
    <property type="evidence" value="ECO:0007669"/>
    <property type="project" value="UniProtKB-KW"/>
</dbReference>
<sequence>MDYIELNLLEMLDTYGEDKLQSILSSFMCPQNKDVENFIQSKAIEFARQRLAMTYLVFSDSESPDFVGYFTLANKFVSITGNALSKTLQKRIAKFSQYDEELDRFLVSMPLIAQLGKNFNPTLSATIPGQELLSIACNKVQEAQFIIGGKAVYIECASNPKLYDFYSASQFVQFGQRERDTDEIAESPILVQMLKYFRD</sequence>
<protein>
    <submittedName>
        <fullName evidence="3">N-acetyltransferase</fullName>
    </submittedName>
</protein>
<proteinExistence type="predicted"/>
<organism evidence="3 4">
    <name type="scientific">Candidatus Anaerostipes avistercoris</name>
    <dbReference type="NCBI Taxonomy" id="2838462"/>
    <lineage>
        <taxon>Bacteria</taxon>
        <taxon>Bacillati</taxon>
        <taxon>Bacillota</taxon>
        <taxon>Clostridia</taxon>
        <taxon>Lachnospirales</taxon>
        <taxon>Lachnospiraceae</taxon>
        <taxon>Anaerostipes</taxon>
    </lineage>
</organism>
<evidence type="ECO:0000313" key="4">
    <source>
        <dbReference type="Proteomes" id="UP000823904"/>
    </source>
</evidence>
<evidence type="ECO:0000313" key="3">
    <source>
        <dbReference type="EMBL" id="HJC49356.1"/>
    </source>
</evidence>
<evidence type="ECO:0000256" key="2">
    <source>
        <dbReference type="ARBA" id="ARBA00023315"/>
    </source>
</evidence>
<accession>A0A9D2PEI8</accession>
<keyword evidence="2" id="KW-0012">Acyltransferase</keyword>
<comment type="caution">
    <text evidence="3">The sequence shown here is derived from an EMBL/GenBank/DDBJ whole genome shotgun (WGS) entry which is preliminary data.</text>
</comment>
<dbReference type="PANTHER" id="PTHR36449:SF1">
    <property type="entry name" value="ACETYLTRANSFERASE"/>
    <property type="match status" value="1"/>
</dbReference>
<dbReference type="AlphaFoldDB" id="A0A9D2PEI8"/>
<dbReference type="Gene3D" id="3.40.630.30">
    <property type="match status" value="1"/>
</dbReference>
<keyword evidence="1" id="KW-0808">Transferase</keyword>